<dbReference type="CDD" id="cd04084">
    <property type="entry name" value="CBM6_xylanase-like"/>
    <property type="match status" value="1"/>
</dbReference>
<dbReference type="InterPro" id="IPR023296">
    <property type="entry name" value="Glyco_hydro_beta-prop_sf"/>
</dbReference>
<evidence type="ECO:0000313" key="9">
    <source>
        <dbReference type="EMBL" id="MFB5684103.1"/>
    </source>
</evidence>
<keyword evidence="5" id="KW-0119">Carbohydrate metabolism</keyword>
<organism evidence="9 10">
    <name type="scientific">Paenibacillus terreus</name>
    <dbReference type="NCBI Taxonomy" id="1387834"/>
    <lineage>
        <taxon>Bacteria</taxon>
        <taxon>Bacillati</taxon>
        <taxon>Bacillota</taxon>
        <taxon>Bacilli</taxon>
        <taxon>Bacillales</taxon>
        <taxon>Paenibacillaceae</taxon>
        <taxon>Paenibacillus</taxon>
    </lineage>
</organism>
<name>A0ABV5BEF9_9BACL</name>
<dbReference type="InterPro" id="IPR006710">
    <property type="entry name" value="Glyco_hydro_43"/>
</dbReference>
<dbReference type="Gene3D" id="2.115.10.20">
    <property type="entry name" value="Glycosyl hydrolase domain, family 43"/>
    <property type="match status" value="1"/>
</dbReference>
<accession>A0ABV5BEF9</accession>
<evidence type="ECO:0000256" key="7">
    <source>
        <dbReference type="RuleBase" id="RU361187"/>
    </source>
</evidence>
<keyword evidence="4 7" id="KW-0378">Hydrolase</keyword>
<dbReference type="Proteomes" id="UP001580407">
    <property type="component" value="Unassembled WGS sequence"/>
</dbReference>
<keyword evidence="2" id="KW-0858">Xylan degradation</keyword>
<dbReference type="CDD" id="cd18620">
    <property type="entry name" value="GH43_XylA-like"/>
    <property type="match status" value="1"/>
</dbReference>
<proteinExistence type="inferred from homology"/>
<dbReference type="PANTHER" id="PTHR43772">
    <property type="entry name" value="ENDO-1,4-BETA-XYLANASE"/>
    <property type="match status" value="1"/>
</dbReference>
<protein>
    <submittedName>
        <fullName evidence="9">Family 43 glycosylhydrolase</fullName>
    </submittedName>
</protein>
<comment type="caution">
    <text evidence="9">The sequence shown here is derived from an EMBL/GenBank/DDBJ whole genome shotgun (WGS) entry which is preliminary data.</text>
</comment>
<dbReference type="SUPFAM" id="SSF49785">
    <property type="entry name" value="Galactose-binding domain-like"/>
    <property type="match status" value="1"/>
</dbReference>
<dbReference type="SUPFAM" id="SSF75005">
    <property type="entry name" value="Arabinanase/levansucrase/invertase"/>
    <property type="match status" value="1"/>
</dbReference>
<gene>
    <name evidence="9" type="ORF">ACE3NQ_24645</name>
</gene>
<dbReference type="PANTHER" id="PTHR43772:SF2">
    <property type="entry name" value="PUTATIVE (AFU_ORTHOLOGUE AFUA_2G04480)-RELATED"/>
    <property type="match status" value="1"/>
</dbReference>
<evidence type="ECO:0000259" key="8">
    <source>
        <dbReference type="PROSITE" id="PS51175"/>
    </source>
</evidence>
<evidence type="ECO:0000256" key="3">
    <source>
        <dbReference type="ARBA" id="ARBA00022729"/>
    </source>
</evidence>
<keyword evidence="3" id="KW-0732">Signal</keyword>
<dbReference type="Gene3D" id="2.60.120.260">
    <property type="entry name" value="Galactose-binding domain-like"/>
    <property type="match status" value="1"/>
</dbReference>
<feature type="domain" description="CBM6" evidence="8">
    <location>
        <begin position="294"/>
        <end position="427"/>
    </location>
</feature>
<keyword evidence="2" id="KW-0624">Polysaccharide degradation</keyword>
<dbReference type="InterPro" id="IPR008979">
    <property type="entry name" value="Galactose-bd-like_sf"/>
</dbReference>
<keyword evidence="6 7" id="KW-0326">Glycosidase</keyword>
<keyword evidence="10" id="KW-1185">Reference proteome</keyword>
<evidence type="ECO:0000256" key="5">
    <source>
        <dbReference type="ARBA" id="ARBA00023277"/>
    </source>
</evidence>
<dbReference type="PROSITE" id="PS51175">
    <property type="entry name" value="CBM6"/>
    <property type="match status" value="1"/>
</dbReference>
<sequence>MNPILPVQYFVPDAEARQWKDGRMYIYGSYDLSGDTFWCSNEYRVFSSADLVNWQEHGVSFTSEDVPWHTGIIPLPLYAPDCIYKDGRYYLYFCSADNSEGVAVSDTPYGPFRDAVPVEGPHEDAIDPAVFVDDDGQAYIYWGQFNCRGARLKPDMKSIDPATLNTNLINEEEHGFHEGASLRKRNGIYYLVYTDISRGRATCIGYATSMTPLGPFKKRGIIIDNDGCDSETWNNHGSLAEFNGNWYVFYHRSSQASRYNRRVCVEPIFFNDNGSINEVEMTTQGVSAPLDAGSRVEAWRACLLSGTVCTEPVDKGPGAGEERYREHLAFIENENWAAYKYIDFGLGKTSFEALVSSAAYGGEIVIVLDSPEGTRIGSCKIGCTGGWHVWENVSCMIKPTSGVHAVFLIFKGRPNGRLFNLESFWFRD</sequence>
<evidence type="ECO:0000256" key="1">
    <source>
        <dbReference type="ARBA" id="ARBA00009865"/>
    </source>
</evidence>
<dbReference type="Pfam" id="PF04616">
    <property type="entry name" value="Glyco_hydro_43"/>
    <property type="match status" value="1"/>
</dbReference>
<evidence type="ECO:0000256" key="6">
    <source>
        <dbReference type="ARBA" id="ARBA00023295"/>
    </source>
</evidence>
<comment type="similarity">
    <text evidence="1 7">Belongs to the glycosyl hydrolase 43 family.</text>
</comment>
<dbReference type="EMBL" id="JBHILM010000035">
    <property type="protein sequence ID" value="MFB5684103.1"/>
    <property type="molecule type" value="Genomic_DNA"/>
</dbReference>
<dbReference type="InterPro" id="IPR006584">
    <property type="entry name" value="Cellulose-bd_IV"/>
</dbReference>
<reference evidence="9 10" key="1">
    <citation type="submission" date="2024-09" db="EMBL/GenBank/DDBJ databases">
        <authorList>
            <person name="Ruan L."/>
        </authorList>
    </citation>
    <scope>NUCLEOTIDE SEQUENCE [LARGE SCALE GENOMIC DNA]</scope>
    <source>
        <strain evidence="9 10">D33</strain>
    </source>
</reference>
<dbReference type="InterPro" id="IPR052176">
    <property type="entry name" value="Glycosyl_Hydrlase_43_Enz"/>
</dbReference>
<evidence type="ECO:0000313" key="10">
    <source>
        <dbReference type="Proteomes" id="UP001580407"/>
    </source>
</evidence>
<dbReference type="InterPro" id="IPR005084">
    <property type="entry name" value="CBM6"/>
</dbReference>
<dbReference type="RefSeq" id="WP_375527820.1">
    <property type="nucleotide sequence ID" value="NZ_JBHILM010000035.1"/>
</dbReference>
<evidence type="ECO:0000256" key="2">
    <source>
        <dbReference type="ARBA" id="ARBA00022651"/>
    </source>
</evidence>
<dbReference type="Pfam" id="PF03422">
    <property type="entry name" value="CBM_6"/>
    <property type="match status" value="1"/>
</dbReference>
<evidence type="ECO:0000256" key="4">
    <source>
        <dbReference type="ARBA" id="ARBA00022801"/>
    </source>
</evidence>
<dbReference type="SMART" id="SM00606">
    <property type="entry name" value="CBD_IV"/>
    <property type="match status" value="1"/>
</dbReference>